<dbReference type="PANTHER" id="PTHR31176">
    <property type="entry name" value="MFS DOMAIN-CONTAINING PROTEIN-RELATED"/>
    <property type="match status" value="1"/>
</dbReference>
<sequence>MAVPGKRADIHKRKRVGDTSKSASKIELKQNQATSAVRIRRSPKSNETAEGSLSQLKKLLEKFVQLFGKNAEEYESYIANMKKQFLVALNDLSPVPYQHGFIMETYLWLGAFFVAYEFGHFFGPLFFSHIIRMIFGDLFIAFFAFFAVPLAYNLFPLFTQIPLEDQRFETAVVSYIIGCLRGILFSRLTYVGVAPSTFLAPFVIGINAQFVGSKIANNGREQFLLATIGCATMVDFLFALLDHTLDVPYLLLLAVNTGILFVHIQHLLKTLSTTWEPKNMLQWQMAALTATHFAHSFFQYLLSSEDPPV</sequence>
<feature type="transmembrane region" description="Helical" evidence="2">
    <location>
        <begin position="190"/>
        <end position="211"/>
    </location>
</feature>
<reference evidence="3" key="1">
    <citation type="submission" date="2013-11" db="EMBL/GenBank/DDBJ databases">
        <authorList>
            <person name="Sternberg P."/>
            <person name="Dillman A."/>
            <person name="Macchietto M."/>
        </authorList>
    </citation>
    <scope>NUCLEOTIDE SEQUENCE</scope>
    <source>
        <strain evidence="3">ALL</strain>
    </source>
</reference>
<keyword evidence="2" id="KW-1133">Transmembrane helix</keyword>
<evidence type="ECO:0000313" key="3">
    <source>
        <dbReference type="EMBL" id="TKR92382.1"/>
    </source>
</evidence>
<keyword evidence="2" id="KW-0472">Membrane</keyword>
<feature type="compositionally biased region" description="Polar residues" evidence="1">
    <location>
        <begin position="19"/>
        <end position="35"/>
    </location>
</feature>
<comment type="caution">
    <text evidence="3">The sequence shown here is derived from an EMBL/GenBank/DDBJ whole genome shotgun (WGS) entry which is preliminary data.</text>
</comment>
<dbReference type="EMBL" id="AZBU02000002">
    <property type="protein sequence ID" value="TKR92382.1"/>
    <property type="molecule type" value="Genomic_DNA"/>
</dbReference>
<evidence type="ECO:0000256" key="2">
    <source>
        <dbReference type="SAM" id="Phobius"/>
    </source>
</evidence>
<accession>A0A4U5P811</accession>
<feature type="transmembrane region" description="Helical" evidence="2">
    <location>
        <begin position="223"/>
        <end position="241"/>
    </location>
</feature>
<feature type="transmembrane region" description="Helical" evidence="2">
    <location>
        <begin position="106"/>
        <end position="127"/>
    </location>
</feature>
<reference evidence="3" key="2">
    <citation type="journal article" date="2015" name="Genome Biol.">
        <title>Comparative genomics of Steinernema reveals deeply conserved gene regulatory networks.</title>
        <authorList>
            <person name="Dillman A.R."/>
            <person name="Macchietto M."/>
            <person name="Porter C.F."/>
            <person name="Rogers A."/>
            <person name="Williams B."/>
            <person name="Antoshechkin I."/>
            <person name="Lee M.M."/>
            <person name="Goodwin Z."/>
            <person name="Lu X."/>
            <person name="Lewis E.E."/>
            <person name="Goodrich-Blair H."/>
            <person name="Stock S.P."/>
            <person name="Adams B.J."/>
            <person name="Sternberg P.W."/>
            <person name="Mortazavi A."/>
        </authorList>
    </citation>
    <scope>NUCLEOTIDE SEQUENCE [LARGE SCALE GENOMIC DNA]</scope>
    <source>
        <strain evidence="3">ALL</strain>
    </source>
</reference>
<feature type="transmembrane region" description="Helical" evidence="2">
    <location>
        <begin position="133"/>
        <end position="155"/>
    </location>
</feature>
<dbReference type="InterPro" id="IPR008574">
    <property type="entry name" value="Nematodes_ZYG-11_interact"/>
</dbReference>
<protein>
    <submittedName>
        <fullName evidence="3">Uncharacterized protein</fullName>
    </submittedName>
</protein>
<name>A0A4U5P811_STECR</name>
<evidence type="ECO:0000256" key="1">
    <source>
        <dbReference type="SAM" id="MobiDB-lite"/>
    </source>
</evidence>
<proteinExistence type="predicted"/>
<feature type="region of interest" description="Disordered" evidence="1">
    <location>
        <begin position="1"/>
        <end position="50"/>
    </location>
</feature>
<dbReference type="Pfam" id="PF05884">
    <property type="entry name" value="ZYG-11_interact"/>
    <property type="match status" value="1"/>
</dbReference>
<feature type="transmembrane region" description="Helical" evidence="2">
    <location>
        <begin position="247"/>
        <end position="268"/>
    </location>
</feature>
<keyword evidence="2" id="KW-0812">Transmembrane</keyword>
<organism evidence="3">
    <name type="scientific">Steinernema carpocapsae</name>
    <name type="common">Entomopathogenic nematode</name>
    <dbReference type="NCBI Taxonomy" id="34508"/>
    <lineage>
        <taxon>Eukaryota</taxon>
        <taxon>Metazoa</taxon>
        <taxon>Ecdysozoa</taxon>
        <taxon>Nematoda</taxon>
        <taxon>Chromadorea</taxon>
        <taxon>Rhabditida</taxon>
        <taxon>Tylenchina</taxon>
        <taxon>Panagrolaimomorpha</taxon>
        <taxon>Strongyloidoidea</taxon>
        <taxon>Steinernematidae</taxon>
        <taxon>Steinernema</taxon>
    </lineage>
</organism>
<dbReference type="AlphaFoldDB" id="A0A4U5P811"/>
<reference evidence="3" key="3">
    <citation type="journal article" date="2019" name="G3 (Bethesda)">
        <title>Hybrid Assembly of the Genome of the Entomopathogenic Nematode Steinernema carpocapsae Identifies the X-Chromosome.</title>
        <authorList>
            <person name="Serra L."/>
            <person name="Macchietto M."/>
            <person name="Macias-Munoz A."/>
            <person name="McGill C.J."/>
            <person name="Rodriguez I.M."/>
            <person name="Rodriguez B."/>
            <person name="Murad R."/>
            <person name="Mortazavi A."/>
        </authorList>
    </citation>
    <scope>NUCLEOTIDE SEQUENCE</scope>
    <source>
        <strain evidence="3">ALL</strain>
    </source>
</reference>
<gene>
    <name evidence="3" type="ORF">L596_007048</name>
</gene>
<dbReference type="PANTHER" id="PTHR31176:SF1">
    <property type="entry name" value="MFS DOMAIN-CONTAINING PROTEIN-RELATED"/>
    <property type="match status" value="1"/>
</dbReference>
<feature type="transmembrane region" description="Helical" evidence="2">
    <location>
        <begin position="167"/>
        <end position="184"/>
    </location>
</feature>